<organism evidence="1 3">
    <name type="scientific">Didymodactylos carnosus</name>
    <dbReference type="NCBI Taxonomy" id="1234261"/>
    <lineage>
        <taxon>Eukaryota</taxon>
        <taxon>Metazoa</taxon>
        <taxon>Spiralia</taxon>
        <taxon>Gnathifera</taxon>
        <taxon>Rotifera</taxon>
        <taxon>Eurotatoria</taxon>
        <taxon>Bdelloidea</taxon>
        <taxon>Philodinida</taxon>
        <taxon>Philodinidae</taxon>
        <taxon>Didymodactylos</taxon>
    </lineage>
</organism>
<dbReference type="Proteomes" id="UP000663829">
    <property type="component" value="Unassembled WGS sequence"/>
</dbReference>
<proteinExistence type="predicted"/>
<feature type="non-terminal residue" evidence="1">
    <location>
        <position position="1"/>
    </location>
</feature>
<protein>
    <submittedName>
        <fullName evidence="1">Uncharacterized protein</fullName>
    </submittedName>
</protein>
<keyword evidence="3" id="KW-1185">Reference proteome</keyword>
<accession>A0A816AT64</accession>
<sequence length="76" mass="8533">IKIYSEIDFAPPLPPRYRGAPEINEALTSADPLKQIGAYKVNQPIANFVLNQKADPNLKNRSALEHQWRTSNTSIT</sequence>
<dbReference type="EMBL" id="CAJNOQ010036031">
    <property type="protein sequence ID" value="CAF1602294.1"/>
    <property type="molecule type" value="Genomic_DNA"/>
</dbReference>
<evidence type="ECO:0000313" key="1">
    <source>
        <dbReference type="EMBL" id="CAF1602294.1"/>
    </source>
</evidence>
<evidence type="ECO:0000313" key="3">
    <source>
        <dbReference type="Proteomes" id="UP000663829"/>
    </source>
</evidence>
<dbReference type="EMBL" id="CAJOBC010102480">
    <property type="protein sequence ID" value="CAF4480195.1"/>
    <property type="molecule type" value="Genomic_DNA"/>
</dbReference>
<evidence type="ECO:0000313" key="2">
    <source>
        <dbReference type="EMBL" id="CAF4480195.1"/>
    </source>
</evidence>
<reference evidence="1" key="1">
    <citation type="submission" date="2021-02" db="EMBL/GenBank/DDBJ databases">
        <authorList>
            <person name="Nowell W R."/>
        </authorList>
    </citation>
    <scope>NUCLEOTIDE SEQUENCE</scope>
</reference>
<gene>
    <name evidence="1" type="ORF">GPM918_LOCUS42527</name>
    <name evidence="2" type="ORF">SRO942_LOCUS43783</name>
</gene>
<dbReference type="Proteomes" id="UP000681722">
    <property type="component" value="Unassembled WGS sequence"/>
</dbReference>
<comment type="caution">
    <text evidence="1">The sequence shown here is derived from an EMBL/GenBank/DDBJ whole genome shotgun (WGS) entry which is preliminary data.</text>
</comment>
<name>A0A816AT64_9BILA</name>
<dbReference type="AlphaFoldDB" id="A0A816AT64"/>